<dbReference type="AlphaFoldDB" id="A0AAD8BFT9"/>
<reference evidence="1" key="2">
    <citation type="submission" date="2023-04" db="EMBL/GenBank/DDBJ databases">
        <authorList>
            <person name="Bu L."/>
            <person name="Lu L."/>
            <person name="Laidemitt M.R."/>
            <person name="Zhang S.M."/>
            <person name="Mutuku M."/>
            <person name="Mkoji G."/>
            <person name="Steinauer M."/>
            <person name="Loker E.S."/>
        </authorList>
    </citation>
    <scope>NUCLEOTIDE SEQUENCE</scope>
    <source>
        <strain evidence="1">KasaAsao</strain>
        <tissue evidence="1">Whole Snail</tissue>
    </source>
</reference>
<protein>
    <submittedName>
        <fullName evidence="1">Uncharacterized protein</fullName>
    </submittedName>
</protein>
<organism evidence="1 2">
    <name type="scientific">Biomphalaria pfeifferi</name>
    <name type="common">Bloodfluke planorb</name>
    <name type="synonym">Freshwater snail</name>
    <dbReference type="NCBI Taxonomy" id="112525"/>
    <lineage>
        <taxon>Eukaryota</taxon>
        <taxon>Metazoa</taxon>
        <taxon>Spiralia</taxon>
        <taxon>Lophotrochozoa</taxon>
        <taxon>Mollusca</taxon>
        <taxon>Gastropoda</taxon>
        <taxon>Heterobranchia</taxon>
        <taxon>Euthyneura</taxon>
        <taxon>Panpulmonata</taxon>
        <taxon>Hygrophila</taxon>
        <taxon>Lymnaeoidea</taxon>
        <taxon>Planorbidae</taxon>
        <taxon>Biomphalaria</taxon>
    </lineage>
</organism>
<reference evidence="1" key="1">
    <citation type="journal article" date="2023" name="PLoS Negl. Trop. Dis.">
        <title>A genome sequence for Biomphalaria pfeifferi, the major vector snail for the human-infecting parasite Schistosoma mansoni.</title>
        <authorList>
            <person name="Bu L."/>
            <person name="Lu L."/>
            <person name="Laidemitt M.R."/>
            <person name="Zhang S.M."/>
            <person name="Mutuku M."/>
            <person name="Mkoji G."/>
            <person name="Steinauer M."/>
            <person name="Loker E.S."/>
        </authorList>
    </citation>
    <scope>NUCLEOTIDE SEQUENCE</scope>
    <source>
        <strain evidence="1">KasaAsao</strain>
    </source>
</reference>
<gene>
    <name evidence="1" type="ORF">Bpfe_016811</name>
</gene>
<feature type="non-terminal residue" evidence="1">
    <location>
        <position position="55"/>
    </location>
</feature>
<evidence type="ECO:0000313" key="1">
    <source>
        <dbReference type="EMBL" id="KAK0053817.1"/>
    </source>
</evidence>
<sequence length="55" mass="6579">MVWTVYLQWSYRQHETTCFRLLSLIVRFLTGRYVDTLSFLEIFILGGETAEFQQA</sequence>
<evidence type="ECO:0000313" key="2">
    <source>
        <dbReference type="Proteomes" id="UP001233172"/>
    </source>
</evidence>
<dbReference type="EMBL" id="JASAOG010000083">
    <property type="protein sequence ID" value="KAK0053817.1"/>
    <property type="molecule type" value="Genomic_DNA"/>
</dbReference>
<dbReference type="Proteomes" id="UP001233172">
    <property type="component" value="Unassembled WGS sequence"/>
</dbReference>
<comment type="caution">
    <text evidence="1">The sequence shown here is derived from an EMBL/GenBank/DDBJ whole genome shotgun (WGS) entry which is preliminary data.</text>
</comment>
<proteinExistence type="predicted"/>
<keyword evidence="2" id="KW-1185">Reference proteome</keyword>
<name>A0AAD8BFT9_BIOPF</name>
<accession>A0AAD8BFT9</accession>